<evidence type="ECO:0000256" key="1">
    <source>
        <dbReference type="SAM" id="MobiDB-lite"/>
    </source>
</evidence>
<proteinExistence type="predicted"/>
<protein>
    <submittedName>
        <fullName evidence="2">Uncharacterized protein</fullName>
    </submittedName>
</protein>
<geneLocation type="plasmid" evidence="2 3">
    <name>pRHL3</name>
</geneLocation>
<reference evidence="3" key="1">
    <citation type="journal article" date="2006" name="Proc. Natl. Acad. Sci. U.S.A.">
        <title>The complete genome of Rhodococcus sp. RHA1 provides insights into a catabolic powerhouse.</title>
        <authorList>
            <person name="McLeod M.P."/>
            <person name="Warren R.L."/>
            <person name="Hsiao W.W.L."/>
            <person name="Araki N."/>
            <person name="Myhre M."/>
            <person name="Fernandes C."/>
            <person name="Miyazawa D."/>
            <person name="Wong W."/>
            <person name="Lillquist A.L."/>
            <person name="Wang D."/>
            <person name="Dosanjh M."/>
            <person name="Hara H."/>
            <person name="Petrescu A."/>
            <person name="Morin R.D."/>
            <person name="Yang G."/>
            <person name="Stott J.M."/>
            <person name="Schein J.E."/>
            <person name="Shin H."/>
            <person name="Smailus D."/>
            <person name="Siddiqui A.S."/>
            <person name="Marra M.A."/>
            <person name="Jones S.J.M."/>
            <person name="Holt R."/>
            <person name="Brinkman F.S.L."/>
            <person name="Miyauchi K."/>
            <person name="Fukuda M."/>
            <person name="Davies J.E."/>
            <person name="Mohn W.W."/>
            <person name="Eltis L.D."/>
        </authorList>
    </citation>
    <scope>NUCLEOTIDE SEQUENCE [LARGE SCALE GENOMIC DNA]</scope>
    <source>
        <strain evidence="3">RHA1</strain>
    </source>
</reference>
<dbReference type="HOGENOM" id="CLU_2234471_0_0_11"/>
<feature type="compositionally biased region" description="Pro residues" evidence="1">
    <location>
        <begin position="22"/>
        <end position="31"/>
    </location>
</feature>
<organism evidence="2 3">
    <name type="scientific">Rhodococcus jostii (strain RHA1)</name>
    <dbReference type="NCBI Taxonomy" id="101510"/>
    <lineage>
        <taxon>Bacteria</taxon>
        <taxon>Bacillati</taxon>
        <taxon>Actinomycetota</taxon>
        <taxon>Actinomycetes</taxon>
        <taxon>Mycobacteriales</taxon>
        <taxon>Nocardiaceae</taxon>
        <taxon>Rhodococcus</taxon>
    </lineage>
</organism>
<dbReference type="EMBL" id="CP000434">
    <property type="protein sequence ID" value="ABH00746.1"/>
    <property type="molecule type" value="Genomic_DNA"/>
</dbReference>
<evidence type="ECO:0000313" key="3">
    <source>
        <dbReference type="Proteomes" id="UP000008710"/>
    </source>
</evidence>
<sequence>MAAAPCHGHRGCSTDRGSRRAPPLPTLPPAAEPIAAEPVWIAARWVFTGDSQARPHLPPPRNTPVRCTGAGGGYVVIAAGGVGAFIGRHDGGNRLGRAAERVPRS</sequence>
<gene>
    <name evidence="2" type="ordered locus">RHA1_ro11099</name>
</gene>
<dbReference type="AlphaFoldDB" id="Q0RVE0"/>
<evidence type="ECO:0000313" key="2">
    <source>
        <dbReference type="EMBL" id="ABH00746.1"/>
    </source>
</evidence>
<keyword evidence="2" id="KW-0614">Plasmid</keyword>
<name>Q0RVE0_RHOJR</name>
<feature type="region of interest" description="Disordered" evidence="1">
    <location>
        <begin position="1"/>
        <end position="31"/>
    </location>
</feature>
<accession>Q0RVE0</accession>
<dbReference type="KEGG" id="rha:RHA1_ro11099"/>
<dbReference type="Proteomes" id="UP000008710">
    <property type="component" value="Plasmid pRHL3"/>
</dbReference>